<dbReference type="Gene3D" id="3.30.200.20">
    <property type="entry name" value="Phosphorylase Kinase, domain 1"/>
    <property type="match status" value="1"/>
</dbReference>
<dbReference type="PANTHER" id="PTHR36091:SF2">
    <property type="entry name" value="AMINOGLYCOSIDE PHOSPHOTRANSFERASE DOMAIN-CONTAINING PROTEIN"/>
    <property type="match status" value="1"/>
</dbReference>
<proteinExistence type="predicted"/>
<dbReference type="eggNOG" id="ENOG502SHAC">
    <property type="taxonomic scope" value="Eukaryota"/>
</dbReference>
<dbReference type="RefSeq" id="XP_008076297.1">
    <property type="nucleotide sequence ID" value="XM_008078106.1"/>
</dbReference>
<dbReference type="InterPro" id="IPR051035">
    <property type="entry name" value="Mito_inheritance_9"/>
</dbReference>
<organism evidence="2 3">
    <name type="scientific">Glarea lozoyensis (strain ATCC 20868 / MF5171)</name>
    <dbReference type="NCBI Taxonomy" id="1116229"/>
    <lineage>
        <taxon>Eukaryota</taxon>
        <taxon>Fungi</taxon>
        <taxon>Dikarya</taxon>
        <taxon>Ascomycota</taxon>
        <taxon>Pezizomycotina</taxon>
        <taxon>Leotiomycetes</taxon>
        <taxon>Helotiales</taxon>
        <taxon>Helotiaceae</taxon>
        <taxon>Glarea</taxon>
    </lineage>
</organism>
<dbReference type="InterPro" id="IPR002575">
    <property type="entry name" value="Aminoglycoside_PTrfase"/>
</dbReference>
<sequence>MPPQISFSIPLLILPSYNESMRLKERVLHFDVAELKKAAAATVHKDAADVSNFSKIAEGGFNRVFELTIDGIPVLARLPYPATYPKHLTIASEVATINLVRSYGVPAPKILGYSTTSNNAVGSEYIIMEKVHGRDLGDIWYELSEKERLKVLSQAGKLESILFSIPLPAYGSVYHKSDLGVGSESVDFKGGDLDATQFSIGPDVAQKWWYDGRDDLPFSRGPFTKIDDVFTAGAAKEIAWLKTHDRPRLPHILAHRDLYNYQKVSPADHLASLEKYLQIAPYMFLAMISFRGPPFAIRSQPS</sequence>
<dbReference type="PANTHER" id="PTHR36091">
    <property type="entry name" value="ALTERED INHERITANCE OF MITOCHONDRIA PROTEIN 9, MITOCHONDRIAL"/>
    <property type="match status" value="1"/>
</dbReference>
<dbReference type="OrthoDB" id="2831558at2759"/>
<dbReference type="STRING" id="1116229.S3DEZ3"/>
<name>S3DEZ3_GLAL2</name>
<feature type="domain" description="Aminoglycoside phosphotransferase" evidence="1">
    <location>
        <begin position="54"/>
        <end position="194"/>
    </location>
</feature>
<keyword evidence="2" id="KW-0808">Transferase</keyword>
<dbReference type="GO" id="GO:0016301">
    <property type="term" value="F:kinase activity"/>
    <property type="evidence" value="ECO:0007669"/>
    <property type="project" value="UniProtKB-KW"/>
</dbReference>
<reference evidence="2 3" key="1">
    <citation type="journal article" date="2013" name="BMC Genomics">
        <title>Genomics-driven discovery of the pneumocandin biosynthetic gene cluster in the fungus Glarea lozoyensis.</title>
        <authorList>
            <person name="Chen L."/>
            <person name="Yue Q."/>
            <person name="Zhang X."/>
            <person name="Xiang M."/>
            <person name="Wang C."/>
            <person name="Li S."/>
            <person name="Che Y."/>
            <person name="Ortiz-Lopez F.J."/>
            <person name="Bills G.F."/>
            <person name="Liu X."/>
            <person name="An Z."/>
        </authorList>
    </citation>
    <scope>NUCLEOTIDE SEQUENCE [LARGE SCALE GENOMIC DNA]</scope>
    <source>
        <strain evidence="3">ATCC 20868 / MF5171</strain>
    </source>
</reference>
<dbReference type="HOGENOM" id="CLU_921499_0_0_1"/>
<dbReference type="InterPro" id="IPR011009">
    <property type="entry name" value="Kinase-like_dom_sf"/>
</dbReference>
<evidence type="ECO:0000313" key="3">
    <source>
        <dbReference type="Proteomes" id="UP000016922"/>
    </source>
</evidence>
<evidence type="ECO:0000313" key="2">
    <source>
        <dbReference type="EMBL" id="EPE36982.1"/>
    </source>
</evidence>
<dbReference type="GeneID" id="19468193"/>
<keyword evidence="3" id="KW-1185">Reference proteome</keyword>
<dbReference type="KEGG" id="glz:GLAREA_09145"/>
<dbReference type="GO" id="GO:0005739">
    <property type="term" value="C:mitochondrion"/>
    <property type="evidence" value="ECO:0007669"/>
    <property type="project" value="TreeGrafter"/>
</dbReference>
<accession>S3DEZ3</accession>
<dbReference type="EMBL" id="KE145352">
    <property type="protein sequence ID" value="EPE36982.1"/>
    <property type="molecule type" value="Genomic_DNA"/>
</dbReference>
<gene>
    <name evidence="2" type="ORF">GLAREA_09145</name>
</gene>
<dbReference type="OMA" id="EVATICY"/>
<dbReference type="Pfam" id="PF01636">
    <property type="entry name" value="APH"/>
    <property type="match status" value="1"/>
</dbReference>
<protein>
    <submittedName>
        <fullName evidence="2">Protein kinase-like (PK-like)</fullName>
    </submittedName>
</protein>
<dbReference type="AlphaFoldDB" id="S3DEZ3"/>
<keyword evidence="2" id="KW-0418">Kinase</keyword>
<evidence type="ECO:0000259" key="1">
    <source>
        <dbReference type="Pfam" id="PF01636"/>
    </source>
</evidence>
<dbReference type="Proteomes" id="UP000016922">
    <property type="component" value="Unassembled WGS sequence"/>
</dbReference>
<dbReference type="SUPFAM" id="SSF56112">
    <property type="entry name" value="Protein kinase-like (PK-like)"/>
    <property type="match status" value="1"/>
</dbReference>